<organism evidence="4 5">
    <name type="scientific">Bodo saltans</name>
    <name type="common">Flagellated protozoan</name>
    <dbReference type="NCBI Taxonomy" id="75058"/>
    <lineage>
        <taxon>Eukaryota</taxon>
        <taxon>Discoba</taxon>
        <taxon>Euglenozoa</taxon>
        <taxon>Kinetoplastea</taxon>
        <taxon>Metakinetoplastina</taxon>
        <taxon>Eubodonida</taxon>
        <taxon>Bodonidae</taxon>
        <taxon>Bodo</taxon>
    </lineage>
</organism>
<keyword evidence="2" id="KW-0294">Fucose metabolism</keyword>
<dbReference type="CDD" id="cd11296">
    <property type="entry name" value="O-FucT_like"/>
    <property type="match status" value="1"/>
</dbReference>
<gene>
    <name evidence="4" type="ORF">BSAL_27075</name>
</gene>
<dbReference type="Pfam" id="PF10250">
    <property type="entry name" value="O-FucT"/>
    <property type="match status" value="1"/>
</dbReference>
<reference evidence="5" key="1">
    <citation type="submission" date="2015-09" db="EMBL/GenBank/DDBJ databases">
        <authorList>
            <consortium name="Pathogen Informatics"/>
        </authorList>
    </citation>
    <scope>NUCLEOTIDE SEQUENCE [LARGE SCALE GENOMIC DNA]</scope>
    <source>
        <strain evidence="5">Lake Konstanz</strain>
    </source>
</reference>
<dbReference type="AlphaFoldDB" id="A0A0S4JN07"/>
<dbReference type="OrthoDB" id="20368at2759"/>
<evidence type="ECO:0000256" key="1">
    <source>
        <dbReference type="ARBA" id="ARBA00022679"/>
    </source>
</evidence>
<evidence type="ECO:0000256" key="2">
    <source>
        <dbReference type="ARBA" id="ARBA00023253"/>
    </source>
</evidence>
<sequence length="518" mass="57672">MILKWKQLTLAALIAVGVVLFLSPLGIIESPQSVVPPTATALDDDRHKPFFSDLSDAHTHKSSRTALSSVDVCEHLRRTLRGKTTAELSGQFLPEMYRQHRLMPSQSRLVMTTSMPWKSVGLCNVRTMVLDYLVLAALVGADVVLPKVPSLVLPGSSPIAHQLEGYFDVQHLRSQWKRFCPSMTLYHNRRKEGSSGPFLEDLEGGKHGVLIIRQPLGDKVRVGSTRSDQDAVANNVEKRLNEMDVGIRRWLKGAPRHLLMKRRDDDTAGADIQKRNTTATQDIVVVNVKKWHLWDWSMPLEDTTLENLRRSIGDSLRSPQYITRVAERVVNHLKALGEQYGSGQRFCAAHLRSEVDMQHMGDAANGTRLTNQYLDAAVAAGKKQCAVLYVAAGTREHLDRFTALAAPLGIVMITLGSLKKTTAILSETSGWTYSQSAVLEYEILAAAHKFFGASVSSFSWNLAIRRYFAQTSDATSLRHIIHPHLSIPYDDPLSTLYFGGNQTADANHEHRALQGMWP</sequence>
<keyword evidence="5" id="KW-1185">Reference proteome</keyword>
<dbReference type="Gene3D" id="3.40.50.11350">
    <property type="match status" value="1"/>
</dbReference>
<accession>A0A0S4JN07</accession>
<dbReference type="GO" id="GO:0006004">
    <property type="term" value="P:fucose metabolic process"/>
    <property type="evidence" value="ECO:0007669"/>
    <property type="project" value="UniProtKB-KW"/>
</dbReference>
<dbReference type="Proteomes" id="UP000051952">
    <property type="component" value="Unassembled WGS sequence"/>
</dbReference>
<proteinExistence type="predicted"/>
<keyword evidence="3" id="KW-0119">Carbohydrate metabolism</keyword>
<evidence type="ECO:0000313" key="4">
    <source>
        <dbReference type="EMBL" id="CUG90499.1"/>
    </source>
</evidence>
<evidence type="ECO:0000256" key="3">
    <source>
        <dbReference type="ARBA" id="ARBA00023277"/>
    </source>
</evidence>
<dbReference type="GO" id="GO:0016740">
    <property type="term" value="F:transferase activity"/>
    <property type="evidence" value="ECO:0007669"/>
    <property type="project" value="UniProtKB-KW"/>
</dbReference>
<evidence type="ECO:0000313" key="5">
    <source>
        <dbReference type="Proteomes" id="UP000051952"/>
    </source>
</evidence>
<dbReference type="VEuPathDB" id="TriTrypDB:BSAL_27075"/>
<dbReference type="InterPro" id="IPR019378">
    <property type="entry name" value="GDP-Fuc_O-FucTrfase"/>
</dbReference>
<dbReference type="EMBL" id="CYKH01001837">
    <property type="protein sequence ID" value="CUG90499.1"/>
    <property type="molecule type" value="Genomic_DNA"/>
</dbReference>
<name>A0A0S4JN07_BODSA</name>
<keyword evidence="1" id="KW-0808">Transferase</keyword>
<protein>
    <submittedName>
        <fullName evidence="4">Membrane-associated protein, putative</fullName>
    </submittedName>
</protein>